<sequence length="245" mass="27509">MAKIIAIFSFLAAVVAIVLMAVGVRTSKTLMPPKPEGHLALAVPMQSGKWKGEDTPLGATEEVQRASENLLSVNEYLSRKYTSGKSEFTLYISYWAQGKESVAKASTHVPDNCWVRNGWKNLKDKKSDGNVFYVGGKKLKPFYKREFEIKNPSGEVQNRKVAYWYVVNGKAYDFGSGETSIPSPTKYVQNMIRQSQEGIPEQYFVRVDSSSPIEEIFEDADFQKILNVLGELVLFEKDGETEAEK</sequence>
<feature type="domain" description="Methanolan biosynthesis EpsI" evidence="1">
    <location>
        <begin position="12"/>
        <end position="171"/>
    </location>
</feature>
<protein>
    <submittedName>
        <fullName evidence="2">Exosortase-associated EpsI family protein</fullName>
    </submittedName>
</protein>
<dbReference type="InterPro" id="IPR014263">
    <property type="entry name" value="Methanolan_biosynth_EpsI"/>
</dbReference>
<reference evidence="2 3" key="1">
    <citation type="submission" date="2022-03" db="EMBL/GenBank/DDBJ databases">
        <title>Novel taxa within the pig intestine.</title>
        <authorList>
            <person name="Wylensek D."/>
            <person name="Bishof K."/>
            <person name="Afrizal A."/>
            <person name="Clavel T."/>
        </authorList>
    </citation>
    <scope>NUCLEOTIDE SEQUENCE [LARGE SCALE GENOMIC DNA]</scope>
    <source>
        <strain evidence="2 3">CLA-KB-P66</strain>
    </source>
</reference>
<comment type="caution">
    <text evidence="2">The sequence shown here is derived from an EMBL/GenBank/DDBJ whole genome shotgun (WGS) entry which is preliminary data.</text>
</comment>
<proteinExistence type="predicted"/>
<evidence type="ECO:0000259" key="1">
    <source>
        <dbReference type="Pfam" id="PF11984"/>
    </source>
</evidence>
<gene>
    <name evidence="2" type="ORF">MOX91_04975</name>
</gene>
<dbReference type="EMBL" id="JALBUT010000005">
    <property type="protein sequence ID" value="MDX8415532.1"/>
    <property type="molecule type" value="Genomic_DNA"/>
</dbReference>
<evidence type="ECO:0000313" key="3">
    <source>
        <dbReference type="Proteomes" id="UP001275932"/>
    </source>
</evidence>
<name>A0ABU4WG51_9BACT</name>
<dbReference type="Proteomes" id="UP001275932">
    <property type="component" value="Unassembled WGS sequence"/>
</dbReference>
<accession>A0ABU4WG51</accession>
<keyword evidence="3" id="KW-1185">Reference proteome</keyword>
<organism evidence="2 3">
    <name type="scientific">Intestinicryptomonas porci</name>
    <dbReference type="NCBI Taxonomy" id="2926320"/>
    <lineage>
        <taxon>Bacteria</taxon>
        <taxon>Pseudomonadati</taxon>
        <taxon>Verrucomicrobiota</taxon>
        <taxon>Opitutia</taxon>
        <taxon>Opitutales</taxon>
        <taxon>Intestinicryptomonaceae</taxon>
        <taxon>Intestinicryptomonas</taxon>
    </lineage>
</organism>
<dbReference type="Pfam" id="PF11984">
    <property type="entry name" value="DUF3485"/>
    <property type="match status" value="1"/>
</dbReference>
<dbReference type="RefSeq" id="WP_370396979.1">
    <property type="nucleotide sequence ID" value="NZ_JALBUT010000005.1"/>
</dbReference>
<evidence type="ECO:0000313" key="2">
    <source>
        <dbReference type="EMBL" id="MDX8415532.1"/>
    </source>
</evidence>